<dbReference type="InterPro" id="IPR005653">
    <property type="entry name" value="OstA-like_N"/>
</dbReference>
<dbReference type="EMBL" id="FTLW01000003">
    <property type="protein sequence ID" value="SIQ56760.1"/>
    <property type="molecule type" value="Genomic_DNA"/>
</dbReference>
<dbReference type="GO" id="GO:0009279">
    <property type="term" value="C:cell outer membrane"/>
    <property type="evidence" value="ECO:0007669"/>
    <property type="project" value="UniProtKB-SubCell"/>
</dbReference>
<feature type="domain" description="Organic solvent tolerance-like N-terminal" evidence="5">
    <location>
        <begin position="78"/>
        <end position="194"/>
    </location>
</feature>
<proteinExistence type="inferred from homology"/>
<dbReference type="GO" id="GO:1990351">
    <property type="term" value="C:transporter complex"/>
    <property type="evidence" value="ECO:0007669"/>
    <property type="project" value="TreeGrafter"/>
</dbReference>
<dbReference type="PANTHER" id="PTHR30189">
    <property type="entry name" value="LPS-ASSEMBLY PROTEIN"/>
    <property type="match status" value="1"/>
</dbReference>
<keyword evidence="3 4" id="KW-0998">Cell outer membrane</keyword>
<dbReference type="GO" id="GO:0043165">
    <property type="term" value="P:Gram-negative-bacterium-type cell outer membrane assembly"/>
    <property type="evidence" value="ECO:0007669"/>
    <property type="project" value="UniProtKB-UniRule"/>
</dbReference>
<evidence type="ECO:0000256" key="1">
    <source>
        <dbReference type="ARBA" id="ARBA00022729"/>
    </source>
</evidence>
<accession>A0A1N6TTQ9</accession>
<dbReference type="AlphaFoldDB" id="A0A1N6TTQ9"/>
<evidence type="ECO:0000259" key="7">
    <source>
        <dbReference type="Pfam" id="PF19838"/>
    </source>
</evidence>
<dbReference type="GO" id="GO:0015920">
    <property type="term" value="P:lipopolysaccharide transport"/>
    <property type="evidence" value="ECO:0007669"/>
    <property type="project" value="InterPro"/>
</dbReference>
<comment type="similarity">
    <text evidence="4">Belongs to the LptD family.</text>
</comment>
<comment type="caution">
    <text evidence="4">Lacks conserved residue(s) required for the propagation of feature annotation.</text>
</comment>
<protein>
    <recommendedName>
        <fullName evidence="4">LPS-assembly protein LptD</fullName>
    </recommendedName>
</protein>
<evidence type="ECO:0000313" key="8">
    <source>
        <dbReference type="EMBL" id="SIQ56760.1"/>
    </source>
</evidence>
<dbReference type="HAMAP" id="MF_01411">
    <property type="entry name" value="LPS_assembly_LptD"/>
    <property type="match status" value="1"/>
</dbReference>
<dbReference type="InterPro" id="IPR020889">
    <property type="entry name" value="LipoPS_assembly_LptD"/>
</dbReference>
<evidence type="ECO:0000256" key="4">
    <source>
        <dbReference type="HAMAP-Rule" id="MF_01411"/>
    </source>
</evidence>
<evidence type="ECO:0000313" key="9">
    <source>
        <dbReference type="Proteomes" id="UP000241788"/>
    </source>
</evidence>
<sequence precursor="true">MRPFPKLLPLPFAIAFALPAMAQEREMPLNYGLCPIEDAVPKFPEAPETNLGIAPQDRSQMPTEVAGDEQSGTIEVPILQGNVALTRGDQFLGTDKITIDSEKQTYVAEGSVRFQDSGMRIVAERASGSQATDTHRIEELRYQLTDRRGNGGADRIELQGGQGTLFGSSYSTCPPTQQHWRVVANQINVNTEEGFAVARNATLRLGKVPVLYVPWFKFPIDERRQTGLLFPSISNSGRNGFDYKQPIYINLAPNYDMTLSPRIMTKRGVSLGTEFRYLNEAGAGTLRGLWMPKDDLRDRERGFVNFGGYQNLTSHWQARANVMWISDPRYFEDFNNSSMGVSAYSSFSEVGLYGRGRYWDAGLTADHWQLADYTLTEASLPFDRLPRVFLNWEQPFGTLLRAGVESEAVRFQHQSYRAIDAQYRPIGPEIDIPGGSRFDVKPYISMPLEGAGWFIRPTVAWRYTTYQLDDALAQQIARRRAQADAANRGIAYTPAMDAAFFDSKPSRSLPIYSLDAGLQFDREFERKGKSFLQTLEPRIFYLHAPYRDQSALPVFDTVPLTFGWGQLFRDNRYSSADRQSDANQITTALTTRILRDSDGFEKFSASLGQIHYLDDVRVKAYPWENTVERGRSAWVADANWSPSDRWQIGGSYQWDPKYRRHDLAAFRARYLLKDDGIVNLAYRYRRDLLEQADFSFLYPINPTWSLVGRYYYSLKDRKALETVAGVQWDSCCVAVRLVGRQYIHNREGELNDSIMLEIEFKGLGSAGQDTRRTLRRAILGYYRDDLYLVPPPSINQGTTDPDPDPTP</sequence>
<comment type="function">
    <text evidence="4">Together with LptE, is involved in the assembly of lipopolysaccharide (LPS) at the surface of the outer membrane.</text>
</comment>
<keyword evidence="2 4" id="KW-0472">Membrane</keyword>
<dbReference type="Pfam" id="PF03968">
    <property type="entry name" value="LptD_N"/>
    <property type="match status" value="1"/>
</dbReference>
<organism evidence="8 9">
    <name type="scientific">Solilutibacter tolerans</name>
    <dbReference type="NCBI Taxonomy" id="1604334"/>
    <lineage>
        <taxon>Bacteria</taxon>
        <taxon>Pseudomonadati</taxon>
        <taxon>Pseudomonadota</taxon>
        <taxon>Gammaproteobacteria</taxon>
        <taxon>Lysobacterales</taxon>
        <taxon>Lysobacteraceae</taxon>
        <taxon>Solilutibacter</taxon>
    </lineage>
</organism>
<comment type="subcellular location">
    <subcellularLocation>
        <location evidence="4">Cell outer membrane</location>
    </subcellularLocation>
</comment>
<feature type="signal peptide" evidence="4">
    <location>
        <begin position="1"/>
        <end position="22"/>
    </location>
</feature>
<evidence type="ECO:0000256" key="2">
    <source>
        <dbReference type="ARBA" id="ARBA00023136"/>
    </source>
</evidence>
<dbReference type="Proteomes" id="UP000241788">
    <property type="component" value="Unassembled WGS sequence"/>
</dbReference>
<dbReference type="NCBIfam" id="NF003358">
    <property type="entry name" value="PRK04423.1"/>
    <property type="match status" value="1"/>
</dbReference>
<feature type="domain" description="LPS-assembly protein LptD central" evidence="7">
    <location>
        <begin position="197"/>
        <end position="279"/>
    </location>
</feature>
<dbReference type="InterPro" id="IPR007543">
    <property type="entry name" value="LptD_C"/>
</dbReference>
<dbReference type="Pfam" id="PF19838">
    <property type="entry name" value="LptD_2"/>
    <property type="match status" value="1"/>
</dbReference>
<dbReference type="Pfam" id="PF04453">
    <property type="entry name" value="LptD"/>
    <property type="match status" value="1"/>
</dbReference>
<evidence type="ECO:0000256" key="3">
    <source>
        <dbReference type="ARBA" id="ARBA00023237"/>
    </source>
</evidence>
<keyword evidence="9" id="KW-1185">Reference proteome</keyword>
<name>A0A1N6TTQ9_9GAMM</name>
<dbReference type="InterPro" id="IPR050218">
    <property type="entry name" value="LptD"/>
</dbReference>
<evidence type="ECO:0000259" key="5">
    <source>
        <dbReference type="Pfam" id="PF03968"/>
    </source>
</evidence>
<dbReference type="InterPro" id="IPR045659">
    <property type="entry name" value="LptD_2"/>
</dbReference>
<feature type="chain" id="PRO_5013412829" description="LPS-assembly protein LptD" evidence="4">
    <location>
        <begin position="23"/>
        <end position="807"/>
    </location>
</feature>
<keyword evidence="1 4" id="KW-0732">Signal</keyword>
<evidence type="ECO:0000259" key="6">
    <source>
        <dbReference type="Pfam" id="PF04453"/>
    </source>
</evidence>
<feature type="domain" description="LptD C-terminal" evidence="6">
    <location>
        <begin position="300"/>
        <end position="704"/>
    </location>
</feature>
<dbReference type="RefSeq" id="WP_076586801.1">
    <property type="nucleotide sequence ID" value="NZ_FTLW01000003.1"/>
</dbReference>
<dbReference type="PANTHER" id="PTHR30189:SF1">
    <property type="entry name" value="LPS-ASSEMBLY PROTEIN LPTD"/>
    <property type="match status" value="1"/>
</dbReference>
<comment type="subunit">
    <text evidence="4">Component of the lipopolysaccharide transport and assembly complex. Interacts with LptE and LptA.</text>
</comment>
<dbReference type="STRING" id="1604334.SAMN05421546_1466"/>
<reference evidence="9" key="1">
    <citation type="submission" date="2017-01" db="EMBL/GenBank/DDBJ databases">
        <authorList>
            <person name="Varghese N."/>
            <person name="Submissions S."/>
        </authorList>
    </citation>
    <scope>NUCLEOTIDE SEQUENCE [LARGE SCALE GENOMIC DNA]</scope>
    <source>
        <strain evidence="9">UM1</strain>
    </source>
</reference>
<gene>
    <name evidence="4" type="primary">lptD</name>
    <name evidence="8" type="ORF">SAMN05421546_1466</name>
</gene>